<dbReference type="AlphaFoldDB" id="A0AAD5UB19"/>
<evidence type="ECO:0000313" key="1">
    <source>
        <dbReference type="EMBL" id="KAJ3252806.1"/>
    </source>
</evidence>
<gene>
    <name evidence="1" type="ORF">HK103_001140</name>
</gene>
<name>A0AAD5UB19_9FUNG</name>
<accession>A0AAD5UB19</accession>
<evidence type="ECO:0000313" key="2">
    <source>
        <dbReference type="Proteomes" id="UP001210925"/>
    </source>
</evidence>
<dbReference type="EMBL" id="JADGKB010000129">
    <property type="protein sequence ID" value="KAJ3252806.1"/>
    <property type="molecule type" value="Genomic_DNA"/>
</dbReference>
<reference evidence="1" key="1">
    <citation type="submission" date="2020-05" db="EMBL/GenBank/DDBJ databases">
        <title>Phylogenomic resolution of chytrid fungi.</title>
        <authorList>
            <person name="Stajich J.E."/>
            <person name="Amses K."/>
            <person name="Simmons R."/>
            <person name="Seto K."/>
            <person name="Myers J."/>
            <person name="Bonds A."/>
            <person name="Quandt C.A."/>
            <person name="Barry K."/>
            <person name="Liu P."/>
            <person name="Grigoriev I."/>
            <person name="Longcore J.E."/>
            <person name="James T.Y."/>
        </authorList>
    </citation>
    <scope>NUCLEOTIDE SEQUENCE</scope>
    <source>
        <strain evidence="1">PLAUS21</strain>
    </source>
</reference>
<proteinExistence type="predicted"/>
<dbReference type="Proteomes" id="UP001210925">
    <property type="component" value="Unassembled WGS sequence"/>
</dbReference>
<sequence>MSEAPVVFLHSHNVDNPLDICTDPNCEAPKVPIKPPKHKKKKFKCNDPACLNSHSHSHQIESNSVVGRTSAYSDFASTVSSYCSSCKGAPVNGWQMSDEYYQMVNQPKTTRK</sequence>
<organism evidence="1 2">
    <name type="scientific">Boothiomyces macroporosus</name>
    <dbReference type="NCBI Taxonomy" id="261099"/>
    <lineage>
        <taxon>Eukaryota</taxon>
        <taxon>Fungi</taxon>
        <taxon>Fungi incertae sedis</taxon>
        <taxon>Chytridiomycota</taxon>
        <taxon>Chytridiomycota incertae sedis</taxon>
        <taxon>Chytridiomycetes</taxon>
        <taxon>Rhizophydiales</taxon>
        <taxon>Terramycetaceae</taxon>
        <taxon>Boothiomyces</taxon>
    </lineage>
</organism>
<protein>
    <submittedName>
        <fullName evidence="1">Uncharacterized protein</fullName>
    </submittedName>
</protein>
<keyword evidence="2" id="KW-1185">Reference proteome</keyword>
<comment type="caution">
    <text evidence="1">The sequence shown here is derived from an EMBL/GenBank/DDBJ whole genome shotgun (WGS) entry which is preliminary data.</text>
</comment>